<organism evidence="3 4">
    <name type="scientific">Colletotrichum chlorophyti</name>
    <dbReference type="NCBI Taxonomy" id="708187"/>
    <lineage>
        <taxon>Eukaryota</taxon>
        <taxon>Fungi</taxon>
        <taxon>Dikarya</taxon>
        <taxon>Ascomycota</taxon>
        <taxon>Pezizomycotina</taxon>
        <taxon>Sordariomycetes</taxon>
        <taxon>Hypocreomycetidae</taxon>
        <taxon>Glomerellales</taxon>
        <taxon>Glomerellaceae</taxon>
        <taxon>Colletotrichum</taxon>
    </lineage>
</organism>
<proteinExistence type="predicted"/>
<accession>A0A1Q8S0I4</accession>
<evidence type="ECO:0000256" key="2">
    <source>
        <dbReference type="SAM" id="Phobius"/>
    </source>
</evidence>
<keyword evidence="2" id="KW-0812">Transmembrane</keyword>
<feature type="compositionally biased region" description="Low complexity" evidence="1">
    <location>
        <begin position="124"/>
        <end position="161"/>
    </location>
</feature>
<name>A0A1Q8S0I4_9PEZI</name>
<keyword evidence="2" id="KW-0472">Membrane</keyword>
<evidence type="ECO:0000256" key="1">
    <source>
        <dbReference type="SAM" id="MobiDB-lite"/>
    </source>
</evidence>
<comment type="caution">
    <text evidence="3">The sequence shown here is derived from an EMBL/GenBank/DDBJ whole genome shotgun (WGS) entry which is preliminary data.</text>
</comment>
<sequence>MPIPDPLRNQGEPFGHQWLEYDVNSAPQVVVADDPEVVRIELRDLNDQNNPSPGINVQTDGPANNTTNDSRGLQLGEQPQPHKRSKFWNWKTIFLICLVLVALAVVLPISTKAIMDSQTHDQGSSTTVSSTSTVASSHSSLSASTPTATRPSPTPTSTQAPECDESNFFPGVGWLGIENQVGWDFNLTQASDAANCCAMCHQSLEECNGWLYMPSGSSTPHCTIINGVSGPNKSSTCPNGRPNIVFSKVRGSPNNYGGGGECTGSVRN</sequence>
<keyword evidence="4" id="KW-1185">Reference proteome</keyword>
<protein>
    <submittedName>
        <fullName evidence="3">Uncharacterized protein</fullName>
    </submittedName>
</protein>
<feature type="region of interest" description="Disordered" evidence="1">
    <location>
        <begin position="117"/>
        <end position="165"/>
    </location>
</feature>
<dbReference type="Proteomes" id="UP000186583">
    <property type="component" value="Unassembled WGS sequence"/>
</dbReference>
<evidence type="ECO:0000313" key="3">
    <source>
        <dbReference type="EMBL" id="OLN94089.1"/>
    </source>
</evidence>
<dbReference type="AlphaFoldDB" id="A0A1Q8S0I4"/>
<reference evidence="3 4" key="1">
    <citation type="submission" date="2016-11" db="EMBL/GenBank/DDBJ databases">
        <title>Draft Genome Assembly of Colletotrichum chlorophyti a pathogen of herbaceous plants.</title>
        <authorList>
            <person name="Gan P."/>
            <person name="Narusaka M."/>
            <person name="Tsushima A."/>
            <person name="Narusaka Y."/>
            <person name="Takano Y."/>
            <person name="Shirasu K."/>
        </authorList>
    </citation>
    <scope>NUCLEOTIDE SEQUENCE [LARGE SCALE GENOMIC DNA]</scope>
    <source>
        <strain evidence="3 4">NTL11</strain>
    </source>
</reference>
<gene>
    <name evidence="3" type="ORF">CCHL11_08854</name>
</gene>
<dbReference type="EMBL" id="MPGH01000047">
    <property type="protein sequence ID" value="OLN94089.1"/>
    <property type="molecule type" value="Genomic_DNA"/>
</dbReference>
<keyword evidence="2" id="KW-1133">Transmembrane helix</keyword>
<feature type="compositionally biased region" description="Polar residues" evidence="1">
    <location>
        <begin position="47"/>
        <end position="71"/>
    </location>
</feature>
<feature type="region of interest" description="Disordered" evidence="1">
    <location>
        <begin position="44"/>
        <end position="81"/>
    </location>
</feature>
<evidence type="ECO:0000313" key="4">
    <source>
        <dbReference type="Proteomes" id="UP000186583"/>
    </source>
</evidence>
<dbReference type="OrthoDB" id="5244249at2759"/>
<feature type="transmembrane region" description="Helical" evidence="2">
    <location>
        <begin position="92"/>
        <end position="110"/>
    </location>
</feature>